<evidence type="ECO:0000313" key="5">
    <source>
        <dbReference type="Proteomes" id="UP000473885"/>
    </source>
</evidence>
<gene>
    <name evidence="4" type="ORF">FDF74_07065</name>
</gene>
<feature type="active site" description="Nucleophile" evidence="2">
    <location>
        <position position="38"/>
    </location>
</feature>
<dbReference type="CDD" id="cd07207">
    <property type="entry name" value="Pat_ExoU_VipD_like"/>
    <property type="match status" value="1"/>
</dbReference>
<feature type="domain" description="PNPLA" evidence="3">
    <location>
        <begin position="5"/>
        <end position="199"/>
    </location>
</feature>
<feature type="active site" description="Proton acceptor" evidence="2">
    <location>
        <position position="186"/>
    </location>
</feature>
<dbReference type="Gene3D" id="3.40.1090.10">
    <property type="entry name" value="Cytosolic phospholipase A2 catalytic domain"/>
    <property type="match status" value="2"/>
</dbReference>
<evidence type="ECO:0000259" key="3">
    <source>
        <dbReference type="PROSITE" id="PS51635"/>
    </source>
</evidence>
<feature type="short sequence motif" description="GXSXG" evidence="2">
    <location>
        <begin position="36"/>
        <end position="40"/>
    </location>
</feature>
<dbReference type="InterPro" id="IPR052580">
    <property type="entry name" value="Lipid_Hydrolase"/>
</dbReference>
<dbReference type="SUPFAM" id="SSF52151">
    <property type="entry name" value="FabD/lysophospholipase-like"/>
    <property type="match status" value="1"/>
</dbReference>
<proteinExistence type="predicted"/>
<dbReference type="InterPro" id="IPR016035">
    <property type="entry name" value="Acyl_Trfase/lysoPLipase"/>
</dbReference>
<dbReference type="EMBL" id="SXDP01000004">
    <property type="protein sequence ID" value="NEZ46971.1"/>
    <property type="molecule type" value="Genomic_DNA"/>
</dbReference>
<reference evidence="4 5" key="1">
    <citation type="submission" date="2019-04" db="EMBL/GenBank/DDBJ databases">
        <title>Genome sequencing of Clostridium botulinum Groups I-IV and Clostridium butyricum.</title>
        <authorList>
            <person name="Brunt J."/>
            <person name="Van Vliet A.H.M."/>
            <person name="Stringer S.C."/>
            <person name="Carter A.T."/>
            <person name="Peck M.W."/>
        </authorList>
    </citation>
    <scope>NUCLEOTIDE SEQUENCE [LARGE SCALE GENOMIC DNA]</scope>
    <source>
        <strain evidence="4 5">IFR 18/094</strain>
    </source>
</reference>
<protein>
    <submittedName>
        <fullName evidence="4">Phospholipase</fullName>
    </submittedName>
</protein>
<keyword evidence="2" id="KW-0442">Lipid degradation</keyword>
<dbReference type="Proteomes" id="UP000473885">
    <property type="component" value="Unassembled WGS sequence"/>
</dbReference>
<evidence type="ECO:0000313" key="4">
    <source>
        <dbReference type="EMBL" id="NEZ46971.1"/>
    </source>
</evidence>
<dbReference type="Pfam" id="PF01734">
    <property type="entry name" value="Patatin"/>
    <property type="match status" value="1"/>
</dbReference>
<keyword evidence="2" id="KW-0378">Hydrolase</keyword>
<keyword evidence="5" id="KW-1185">Reference proteome</keyword>
<dbReference type="GO" id="GO:0016787">
    <property type="term" value="F:hydrolase activity"/>
    <property type="evidence" value="ECO:0007669"/>
    <property type="project" value="UniProtKB-UniRule"/>
</dbReference>
<dbReference type="OrthoDB" id="9770965at2"/>
<dbReference type="InterPro" id="IPR002641">
    <property type="entry name" value="PNPLA_dom"/>
</dbReference>
<accession>A0A6M0R9N1</accession>
<comment type="caution">
    <text evidence="4">The sequence shown here is derived from an EMBL/GenBank/DDBJ whole genome shotgun (WGS) entry which is preliminary data.</text>
</comment>
<name>A0A6M0R9N1_9CLOT</name>
<dbReference type="PANTHER" id="PTHR46394">
    <property type="entry name" value="ANNEXIN"/>
    <property type="match status" value="1"/>
</dbReference>
<keyword evidence="1 2" id="KW-0443">Lipid metabolism</keyword>
<feature type="short sequence motif" description="DGA/G" evidence="2">
    <location>
        <begin position="186"/>
        <end position="188"/>
    </location>
</feature>
<dbReference type="PROSITE" id="PS51635">
    <property type="entry name" value="PNPLA"/>
    <property type="match status" value="1"/>
</dbReference>
<comment type="caution">
    <text evidence="2">Lacks conserved residue(s) required for the propagation of feature annotation.</text>
</comment>
<evidence type="ECO:0000256" key="1">
    <source>
        <dbReference type="ARBA" id="ARBA00023098"/>
    </source>
</evidence>
<dbReference type="GO" id="GO:0016042">
    <property type="term" value="P:lipid catabolic process"/>
    <property type="evidence" value="ECO:0007669"/>
    <property type="project" value="UniProtKB-UniRule"/>
</dbReference>
<sequence>MKADAVFQGGGVKAIGFIGAIYRLEEENIIWKRLAGTSAGAIVASLLAVGYTGRELKEIIYNIDYKKLEEKSLLQNIPLVGKPLELLIEKGILSTDSIEKYLIYLYKKKDKLKFKDISINGQSRLKIIATDVTNKKLLVLPDDIKDYGIDPMEFEISKAVRMSISIPFVFTPVKLNYMGQDVYIVDGGLTSNYPIWIFDVESVPRWPTLGFKLKKSKEKIICGKADFLSYVYDVADTVIECYDETYLNDKDKVRTISIPTLGVKSTDFHIDLSKKEDLFNIGYERADKFLKSWNFENYIRKYRR</sequence>
<dbReference type="PANTHER" id="PTHR46394:SF1">
    <property type="entry name" value="PNPLA DOMAIN-CONTAINING PROTEIN"/>
    <property type="match status" value="1"/>
</dbReference>
<dbReference type="RefSeq" id="WP_050607934.1">
    <property type="nucleotide sequence ID" value="NZ_CABKUB010000006.1"/>
</dbReference>
<dbReference type="AlphaFoldDB" id="A0A6M0R9N1"/>
<evidence type="ECO:0000256" key="2">
    <source>
        <dbReference type="PROSITE-ProRule" id="PRU01161"/>
    </source>
</evidence>
<organism evidence="4 5">
    <name type="scientific">Clostridium niameyense</name>
    <dbReference type="NCBI Taxonomy" id="1622073"/>
    <lineage>
        <taxon>Bacteria</taxon>
        <taxon>Bacillati</taxon>
        <taxon>Bacillota</taxon>
        <taxon>Clostridia</taxon>
        <taxon>Eubacteriales</taxon>
        <taxon>Clostridiaceae</taxon>
        <taxon>Clostridium</taxon>
    </lineage>
</organism>